<name>A0ABN0WJL6_9ACTN</name>
<dbReference type="EMBL" id="BAAABM010000019">
    <property type="protein sequence ID" value="GAA0338962.1"/>
    <property type="molecule type" value="Genomic_DNA"/>
</dbReference>
<dbReference type="RefSeq" id="WP_252808126.1">
    <property type="nucleotide sequence ID" value="NZ_BAAABM010000019.1"/>
</dbReference>
<dbReference type="Pfam" id="PF03780">
    <property type="entry name" value="Asp23"/>
    <property type="match status" value="1"/>
</dbReference>
<reference evidence="2 3" key="1">
    <citation type="journal article" date="2019" name="Int. J. Syst. Evol. Microbiol.">
        <title>The Global Catalogue of Microorganisms (GCM) 10K type strain sequencing project: providing services to taxonomists for standard genome sequencing and annotation.</title>
        <authorList>
            <consortium name="The Broad Institute Genomics Platform"/>
            <consortium name="The Broad Institute Genome Sequencing Center for Infectious Disease"/>
            <person name="Wu L."/>
            <person name="Ma J."/>
        </authorList>
    </citation>
    <scope>NUCLEOTIDE SEQUENCE [LARGE SCALE GENOMIC DNA]</scope>
    <source>
        <strain evidence="2 3">JCM 3146</strain>
    </source>
</reference>
<gene>
    <name evidence="2" type="ORF">GCM10010151_30760</name>
</gene>
<evidence type="ECO:0008006" key="4">
    <source>
        <dbReference type="Google" id="ProtNLM"/>
    </source>
</evidence>
<comment type="caution">
    <text evidence="2">The sequence shown here is derived from an EMBL/GenBank/DDBJ whole genome shotgun (WGS) entry which is preliminary data.</text>
</comment>
<accession>A0ABN0WJL6</accession>
<evidence type="ECO:0000313" key="2">
    <source>
        <dbReference type="EMBL" id="GAA0338962.1"/>
    </source>
</evidence>
<evidence type="ECO:0000256" key="1">
    <source>
        <dbReference type="ARBA" id="ARBA00005721"/>
    </source>
</evidence>
<keyword evidence="3" id="KW-1185">Reference proteome</keyword>
<comment type="similarity">
    <text evidence="1">Belongs to the asp23 family.</text>
</comment>
<dbReference type="Proteomes" id="UP001501822">
    <property type="component" value="Unassembled WGS sequence"/>
</dbReference>
<dbReference type="InterPro" id="IPR005531">
    <property type="entry name" value="Asp23"/>
</dbReference>
<sequence length="134" mass="13971">MSSAPPAPAAAERVAAEETRGRTVIGARVVEKIAFRALTEVGGIAGAGERHAGLPFTRGPAATGPRVKARVDGGLAALRMRVSVVYPAPVRQVTQTLRAHVMARVGELTGLRVRQVDIDIARLTPPGPAGERPL</sequence>
<organism evidence="2 3">
    <name type="scientific">Actinoallomurus spadix</name>
    <dbReference type="NCBI Taxonomy" id="79912"/>
    <lineage>
        <taxon>Bacteria</taxon>
        <taxon>Bacillati</taxon>
        <taxon>Actinomycetota</taxon>
        <taxon>Actinomycetes</taxon>
        <taxon>Streptosporangiales</taxon>
        <taxon>Thermomonosporaceae</taxon>
        <taxon>Actinoallomurus</taxon>
    </lineage>
</organism>
<evidence type="ECO:0000313" key="3">
    <source>
        <dbReference type="Proteomes" id="UP001501822"/>
    </source>
</evidence>
<protein>
    <recommendedName>
        <fullName evidence="4">Asp23/Gls24 family envelope stress response protein</fullName>
    </recommendedName>
</protein>
<proteinExistence type="inferred from homology"/>